<gene>
    <name evidence="1" type="ORF">TorRG33x02_162690</name>
</gene>
<dbReference type="PANTHER" id="PTHR35997:SF6">
    <property type="entry name" value="COTTON FIBER PROTEIN"/>
    <property type="match status" value="1"/>
</dbReference>
<keyword evidence="2" id="KW-1185">Reference proteome</keyword>
<dbReference type="Proteomes" id="UP000237000">
    <property type="component" value="Unassembled WGS sequence"/>
</dbReference>
<sequence length="145" mass="17298">MQERKEEVVIADQESETPEMELQIVAKNEMNNNLGITTQEEEDIQEKRIVVCEENKTSNQQAKTYRQCNKSEKAKRVVMDESYDKKSDHVLRRSETKLVDQENYVEDDDNNEFSTMSDEDLNIRVEEFIQRFNRRIRLQARAYNN</sequence>
<evidence type="ECO:0008006" key="3">
    <source>
        <dbReference type="Google" id="ProtNLM"/>
    </source>
</evidence>
<protein>
    <recommendedName>
        <fullName evidence="3">Cotton fiber protein</fullName>
    </recommendedName>
</protein>
<proteinExistence type="predicted"/>
<evidence type="ECO:0000313" key="1">
    <source>
        <dbReference type="EMBL" id="PON87890.1"/>
    </source>
</evidence>
<reference evidence="2" key="1">
    <citation type="submission" date="2016-06" db="EMBL/GenBank/DDBJ databases">
        <title>Parallel loss of symbiosis genes in relatives of nitrogen-fixing non-legume Parasponia.</title>
        <authorList>
            <person name="Van Velzen R."/>
            <person name="Holmer R."/>
            <person name="Bu F."/>
            <person name="Rutten L."/>
            <person name="Van Zeijl A."/>
            <person name="Liu W."/>
            <person name="Santuari L."/>
            <person name="Cao Q."/>
            <person name="Sharma T."/>
            <person name="Shen D."/>
            <person name="Roswanjaya Y."/>
            <person name="Wardhani T."/>
            <person name="Kalhor M.S."/>
            <person name="Jansen J."/>
            <person name="Van den Hoogen J."/>
            <person name="Gungor B."/>
            <person name="Hartog M."/>
            <person name="Hontelez J."/>
            <person name="Verver J."/>
            <person name="Yang W.-C."/>
            <person name="Schijlen E."/>
            <person name="Repin R."/>
            <person name="Schilthuizen M."/>
            <person name="Schranz E."/>
            <person name="Heidstra R."/>
            <person name="Miyata K."/>
            <person name="Fedorova E."/>
            <person name="Kohlen W."/>
            <person name="Bisseling T."/>
            <person name="Smit S."/>
            <person name="Geurts R."/>
        </authorList>
    </citation>
    <scope>NUCLEOTIDE SEQUENCE [LARGE SCALE GENOMIC DNA]</scope>
    <source>
        <strain evidence="2">cv. RG33-2</strain>
    </source>
</reference>
<comment type="caution">
    <text evidence="1">The sequence shown here is derived from an EMBL/GenBank/DDBJ whole genome shotgun (WGS) entry which is preliminary data.</text>
</comment>
<dbReference type="PANTHER" id="PTHR35997">
    <property type="entry name" value="COTTON FIBER PROTEIN-RELATED"/>
    <property type="match status" value="1"/>
</dbReference>
<accession>A0A2P5EQR1</accession>
<dbReference type="InParanoid" id="A0A2P5EQR1"/>
<dbReference type="AlphaFoldDB" id="A0A2P5EQR1"/>
<organism evidence="1 2">
    <name type="scientific">Trema orientale</name>
    <name type="common">Charcoal tree</name>
    <name type="synonym">Celtis orientalis</name>
    <dbReference type="NCBI Taxonomy" id="63057"/>
    <lineage>
        <taxon>Eukaryota</taxon>
        <taxon>Viridiplantae</taxon>
        <taxon>Streptophyta</taxon>
        <taxon>Embryophyta</taxon>
        <taxon>Tracheophyta</taxon>
        <taxon>Spermatophyta</taxon>
        <taxon>Magnoliopsida</taxon>
        <taxon>eudicotyledons</taxon>
        <taxon>Gunneridae</taxon>
        <taxon>Pentapetalae</taxon>
        <taxon>rosids</taxon>
        <taxon>fabids</taxon>
        <taxon>Rosales</taxon>
        <taxon>Cannabaceae</taxon>
        <taxon>Trema</taxon>
    </lineage>
</organism>
<evidence type="ECO:0000313" key="2">
    <source>
        <dbReference type="Proteomes" id="UP000237000"/>
    </source>
</evidence>
<dbReference type="EMBL" id="JXTC01000111">
    <property type="protein sequence ID" value="PON87890.1"/>
    <property type="molecule type" value="Genomic_DNA"/>
</dbReference>
<name>A0A2P5EQR1_TREOI</name>
<dbReference type="OrthoDB" id="680761at2759"/>